<dbReference type="EMBL" id="CP108090">
    <property type="protein sequence ID" value="WUQ16582.1"/>
    <property type="molecule type" value="Genomic_DNA"/>
</dbReference>
<dbReference type="SUPFAM" id="SSF81340">
    <property type="entry name" value="Clc chloride channel"/>
    <property type="match status" value="1"/>
</dbReference>
<evidence type="ECO:0000313" key="2">
    <source>
        <dbReference type="Proteomes" id="UP001432039"/>
    </source>
</evidence>
<sequence length="42" mass="4538">MTGSGALLLPLLTACFAATVTADRLGSEPVYDTLRRRMLERA</sequence>
<name>A0ABZ1TMV7_STRVG</name>
<dbReference type="Proteomes" id="UP001432039">
    <property type="component" value="Chromosome"/>
</dbReference>
<gene>
    <name evidence="1" type="ORF">OG517_37030</name>
</gene>
<protein>
    <submittedName>
        <fullName evidence="1">Uncharacterized protein</fullName>
    </submittedName>
</protein>
<reference evidence="1" key="1">
    <citation type="submission" date="2022-10" db="EMBL/GenBank/DDBJ databases">
        <title>The complete genomes of actinobacterial strains from the NBC collection.</title>
        <authorList>
            <person name="Joergensen T.S."/>
            <person name="Alvarez Arevalo M."/>
            <person name="Sterndorff E.B."/>
            <person name="Faurdal D."/>
            <person name="Vuksanovic O."/>
            <person name="Mourched A.-S."/>
            <person name="Charusanti P."/>
            <person name="Shaw S."/>
            <person name="Blin K."/>
            <person name="Weber T."/>
        </authorList>
    </citation>
    <scope>NUCLEOTIDE SEQUENCE</scope>
    <source>
        <strain evidence="1">NBC_00248</strain>
    </source>
</reference>
<keyword evidence="2" id="KW-1185">Reference proteome</keyword>
<accession>A0ABZ1TMV7</accession>
<evidence type="ECO:0000313" key="1">
    <source>
        <dbReference type="EMBL" id="WUQ16582.1"/>
    </source>
</evidence>
<dbReference type="RefSeq" id="WP_328964846.1">
    <property type="nucleotide sequence ID" value="NZ_CP108090.1"/>
</dbReference>
<dbReference type="InterPro" id="IPR014743">
    <property type="entry name" value="Cl-channel_core"/>
</dbReference>
<organism evidence="1 2">
    <name type="scientific">Streptomyces virginiae</name>
    <name type="common">Streptomyces cinnamonensis</name>
    <dbReference type="NCBI Taxonomy" id="1961"/>
    <lineage>
        <taxon>Bacteria</taxon>
        <taxon>Bacillati</taxon>
        <taxon>Actinomycetota</taxon>
        <taxon>Actinomycetes</taxon>
        <taxon>Kitasatosporales</taxon>
        <taxon>Streptomycetaceae</taxon>
        <taxon>Streptomyces</taxon>
    </lineage>
</organism>
<proteinExistence type="predicted"/>
<dbReference type="Gene3D" id="1.10.3080.10">
    <property type="entry name" value="Clc chloride channel"/>
    <property type="match status" value="1"/>
</dbReference>